<evidence type="ECO:0000313" key="17">
    <source>
        <dbReference type="EMBL" id="TXL66503.1"/>
    </source>
</evidence>
<dbReference type="GO" id="GO:0005524">
    <property type="term" value="F:ATP binding"/>
    <property type="evidence" value="ECO:0007669"/>
    <property type="project" value="UniProtKB-KW"/>
</dbReference>
<feature type="transmembrane region" description="Helical" evidence="14">
    <location>
        <begin position="174"/>
        <end position="195"/>
    </location>
</feature>
<accession>A0A5C8NZH7</accession>
<evidence type="ECO:0000256" key="11">
    <source>
        <dbReference type="ARBA" id="ARBA00022989"/>
    </source>
</evidence>
<dbReference type="EMBL" id="VDUW01000002">
    <property type="protein sequence ID" value="TXL66503.1"/>
    <property type="molecule type" value="Genomic_DNA"/>
</dbReference>
<evidence type="ECO:0000259" key="16">
    <source>
        <dbReference type="PROSITE" id="PS50885"/>
    </source>
</evidence>
<dbReference type="AlphaFoldDB" id="A0A5C8NZH7"/>
<sequence length="475" mass="53429">METPRMKKKKSIRSYLLKQHFFVITITVALFEIAIFIGLYHYYYKNTEEILASHAKNAVHFAMRSSELSPFQLQYHIPEMINDYQLRGTEMQIVSPSGNILASSSGFLPDEVIEHHILQQATIESPIPWKGKNPSSGERVMAVVVPLENGEETIAYFRYVTSLERMDIFFKRQLSISLGVGGVIILLVLLLSMAFSKQMTTPLTRLTKASKRLARGEFDARIHGDYIGELDTLAKSFNEMSHALLQHEKMKDEFISSVSHELRTPLTSIKGWSDTLLTGDLNDIEEVELGLNVISKETSRLTNLVEELLDFSALKNESYSLQPTTFPVKALLNEIQTQFKKQTNKKQLTLSVTACPDVHIHADKNRIKQVLINLVDNAMKHSPSGNDIELSGRINEGSFVFSVIDEGDGMDELELEKIMAPFYKANPNTVGAGLGLSICQHIIDLHHGEFLLESKRGEGMKASFSIPFDSHEIGE</sequence>
<feature type="domain" description="Histidine kinase" evidence="15">
    <location>
        <begin position="257"/>
        <end position="470"/>
    </location>
</feature>
<dbReference type="Gene3D" id="1.10.287.130">
    <property type="match status" value="1"/>
</dbReference>
<keyword evidence="4" id="KW-1003">Cell membrane</keyword>
<keyword evidence="6" id="KW-0808">Transferase</keyword>
<dbReference type="OrthoDB" id="2359336at2"/>
<dbReference type="SUPFAM" id="SSF55874">
    <property type="entry name" value="ATPase domain of HSP90 chaperone/DNA topoisomerase II/histidine kinase"/>
    <property type="match status" value="1"/>
</dbReference>
<dbReference type="PROSITE" id="PS50109">
    <property type="entry name" value="HIS_KIN"/>
    <property type="match status" value="1"/>
</dbReference>
<dbReference type="SMART" id="SM00304">
    <property type="entry name" value="HAMP"/>
    <property type="match status" value="1"/>
</dbReference>
<gene>
    <name evidence="17" type="ORF">FHP05_03715</name>
</gene>
<dbReference type="CDD" id="cd00082">
    <property type="entry name" value="HisKA"/>
    <property type="match status" value="1"/>
</dbReference>
<dbReference type="InterPro" id="IPR036097">
    <property type="entry name" value="HisK_dim/P_sf"/>
</dbReference>
<comment type="caution">
    <text evidence="17">The sequence shown here is derived from an EMBL/GenBank/DDBJ whole genome shotgun (WGS) entry which is preliminary data.</text>
</comment>
<dbReference type="GO" id="GO:0005886">
    <property type="term" value="C:plasma membrane"/>
    <property type="evidence" value="ECO:0007669"/>
    <property type="project" value="UniProtKB-SubCell"/>
</dbReference>
<dbReference type="InterPro" id="IPR050398">
    <property type="entry name" value="HssS/ArlS-like"/>
</dbReference>
<keyword evidence="10" id="KW-0067">ATP-binding</keyword>
<feature type="transmembrane region" description="Helical" evidence="14">
    <location>
        <begin position="21"/>
        <end position="43"/>
    </location>
</feature>
<dbReference type="GO" id="GO:0000155">
    <property type="term" value="F:phosphorelay sensor kinase activity"/>
    <property type="evidence" value="ECO:0007669"/>
    <property type="project" value="InterPro"/>
</dbReference>
<dbReference type="Pfam" id="PF00512">
    <property type="entry name" value="HisKA"/>
    <property type="match status" value="1"/>
</dbReference>
<keyword evidence="13 14" id="KW-0472">Membrane</keyword>
<protein>
    <recommendedName>
        <fullName evidence="3">histidine kinase</fullName>
        <ecNumber evidence="3">2.7.13.3</ecNumber>
    </recommendedName>
</protein>
<feature type="domain" description="HAMP" evidence="16">
    <location>
        <begin position="197"/>
        <end position="249"/>
    </location>
</feature>
<keyword evidence="9 17" id="KW-0418">Kinase</keyword>
<evidence type="ECO:0000256" key="14">
    <source>
        <dbReference type="SAM" id="Phobius"/>
    </source>
</evidence>
<keyword evidence="11 14" id="KW-1133">Transmembrane helix</keyword>
<dbReference type="SUPFAM" id="SSF158472">
    <property type="entry name" value="HAMP domain-like"/>
    <property type="match status" value="1"/>
</dbReference>
<evidence type="ECO:0000256" key="8">
    <source>
        <dbReference type="ARBA" id="ARBA00022741"/>
    </source>
</evidence>
<dbReference type="Proteomes" id="UP000321574">
    <property type="component" value="Unassembled WGS sequence"/>
</dbReference>
<dbReference type="PANTHER" id="PTHR45528">
    <property type="entry name" value="SENSOR HISTIDINE KINASE CPXA"/>
    <property type="match status" value="1"/>
</dbReference>
<evidence type="ECO:0000256" key="1">
    <source>
        <dbReference type="ARBA" id="ARBA00000085"/>
    </source>
</evidence>
<dbReference type="EC" id="2.7.13.3" evidence="3"/>
<evidence type="ECO:0000256" key="6">
    <source>
        <dbReference type="ARBA" id="ARBA00022679"/>
    </source>
</evidence>
<keyword evidence="8" id="KW-0547">Nucleotide-binding</keyword>
<evidence type="ECO:0000256" key="3">
    <source>
        <dbReference type="ARBA" id="ARBA00012438"/>
    </source>
</evidence>
<name>A0A5C8NZH7_9BACI</name>
<keyword evidence="18" id="KW-1185">Reference proteome</keyword>
<keyword evidence="5" id="KW-0597">Phosphoprotein</keyword>
<dbReference type="InterPro" id="IPR036890">
    <property type="entry name" value="HATPase_C_sf"/>
</dbReference>
<evidence type="ECO:0000256" key="12">
    <source>
        <dbReference type="ARBA" id="ARBA00023012"/>
    </source>
</evidence>
<evidence type="ECO:0000256" key="5">
    <source>
        <dbReference type="ARBA" id="ARBA00022553"/>
    </source>
</evidence>
<evidence type="ECO:0000313" key="18">
    <source>
        <dbReference type="Proteomes" id="UP000321574"/>
    </source>
</evidence>
<evidence type="ECO:0000256" key="13">
    <source>
        <dbReference type="ARBA" id="ARBA00023136"/>
    </source>
</evidence>
<evidence type="ECO:0000256" key="10">
    <source>
        <dbReference type="ARBA" id="ARBA00022840"/>
    </source>
</evidence>
<proteinExistence type="predicted"/>
<dbReference type="SMART" id="SM00387">
    <property type="entry name" value="HATPase_c"/>
    <property type="match status" value="1"/>
</dbReference>
<evidence type="ECO:0000256" key="2">
    <source>
        <dbReference type="ARBA" id="ARBA00004651"/>
    </source>
</evidence>
<dbReference type="Pfam" id="PF00672">
    <property type="entry name" value="HAMP"/>
    <property type="match status" value="1"/>
</dbReference>
<dbReference type="InterPro" id="IPR003661">
    <property type="entry name" value="HisK_dim/P_dom"/>
</dbReference>
<dbReference type="InterPro" id="IPR003594">
    <property type="entry name" value="HATPase_dom"/>
</dbReference>
<dbReference type="Gene3D" id="6.10.340.10">
    <property type="match status" value="1"/>
</dbReference>
<evidence type="ECO:0000259" key="15">
    <source>
        <dbReference type="PROSITE" id="PS50109"/>
    </source>
</evidence>
<dbReference type="InterPro" id="IPR004358">
    <property type="entry name" value="Sig_transdc_His_kin-like_C"/>
</dbReference>
<dbReference type="CDD" id="cd06225">
    <property type="entry name" value="HAMP"/>
    <property type="match status" value="1"/>
</dbReference>
<dbReference type="SUPFAM" id="SSF47384">
    <property type="entry name" value="Homodimeric domain of signal transducing histidine kinase"/>
    <property type="match status" value="1"/>
</dbReference>
<comment type="subcellular location">
    <subcellularLocation>
        <location evidence="2">Cell membrane</location>
        <topology evidence="2">Multi-pass membrane protein</topology>
    </subcellularLocation>
</comment>
<keyword evidence="7 14" id="KW-0812">Transmembrane</keyword>
<dbReference type="SMART" id="SM00388">
    <property type="entry name" value="HisKA"/>
    <property type="match status" value="1"/>
</dbReference>
<dbReference type="Gene3D" id="3.30.565.10">
    <property type="entry name" value="Histidine kinase-like ATPase, C-terminal domain"/>
    <property type="match status" value="1"/>
</dbReference>
<dbReference type="FunFam" id="3.30.565.10:FF:000006">
    <property type="entry name" value="Sensor histidine kinase WalK"/>
    <property type="match status" value="1"/>
</dbReference>
<dbReference type="PROSITE" id="PS50885">
    <property type="entry name" value="HAMP"/>
    <property type="match status" value="1"/>
</dbReference>
<evidence type="ECO:0000256" key="4">
    <source>
        <dbReference type="ARBA" id="ARBA00022475"/>
    </source>
</evidence>
<keyword evidence="12" id="KW-0902">Two-component regulatory system</keyword>
<organism evidence="17 18">
    <name type="scientific">Cerasibacillus terrae</name>
    <dbReference type="NCBI Taxonomy" id="2498845"/>
    <lineage>
        <taxon>Bacteria</taxon>
        <taxon>Bacillati</taxon>
        <taxon>Bacillota</taxon>
        <taxon>Bacilli</taxon>
        <taxon>Bacillales</taxon>
        <taxon>Bacillaceae</taxon>
        <taxon>Cerasibacillus</taxon>
    </lineage>
</organism>
<dbReference type="PRINTS" id="PR00344">
    <property type="entry name" value="BCTRLSENSOR"/>
</dbReference>
<dbReference type="FunFam" id="1.10.287.130:FF:000001">
    <property type="entry name" value="Two-component sensor histidine kinase"/>
    <property type="match status" value="1"/>
</dbReference>
<evidence type="ECO:0000256" key="7">
    <source>
        <dbReference type="ARBA" id="ARBA00022692"/>
    </source>
</evidence>
<dbReference type="InterPro" id="IPR005467">
    <property type="entry name" value="His_kinase_dom"/>
</dbReference>
<dbReference type="PANTHER" id="PTHR45528:SF1">
    <property type="entry name" value="SENSOR HISTIDINE KINASE CPXA"/>
    <property type="match status" value="1"/>
</dbReference>
<dbReference type="InterPro" id="IPR003660">
    <property type="entry name" value="HAMP_dom"/>
</dbReference>
<evidence type="ECO:0000256" key="9">
    <source>
        <dbReference type="ARBA" id="ARBA00022777"/>
    </source>
</evidence>
<dbReference type="Pfam" id="PF02518">
    <property type="entry name" value="HATPase_c"/>
    <property type="match status" value="1"/>
</dbReference>
<comment type="catalytic activity">
    <reaction evidence="1">
        <text>ATP + protein L-histidine = ADP + protein N-phospho-L-histidine.</text>
        <dbReference type="EC" id="2.7.13.3"/>
    </reaction>
</comment>
<reference evidence="17 18" key="1">
    <citation type="submission" date="2019-06" db="EMBL/GenBank/DDBJ databases">
        <title>Cerasibacillus sp. nov., isolated from maize field.</title>
        <authorList>
            <person name="Lin S.-Y."/>
            <person name="Tsai C.-F."/>
            <person name="Young C.-C."/>
        </authorList>
    </citation>
    <scope>NUCLEOTIDE SEQUENCE [LARGE SCALE GENOMIC DNA]</scope>
    <source>
        <strain evidence="17 18">CC-CFT480</strain>
    </source>
</reference>